<protein>
    <submittedName>
        <fullName evidence="1">Uncharacterized protein</fullName>
    </submittedName>
</protein>
<reference evidence="1" key="1">
    <citation type="submission" date="2019-10" db="EMBL/GenBank/DDBJ databases">
        <authorList>
            <person name="Ross D.E."/>
            <person name="Gulliver D."/>
        </authorList>
    </citation>
    <scope>NUCLEOTIDE SEQUENCE</scope>
    <source>
        <strain evidence="1">DER-2019</strain>
    </source>
</reference>
<accession>A0A923HW98</accession>
<keyword evidence="2" id="KW-1185">Reference proteome</keyword>
<dbReference type="RefSeq" id="WP_170253984.1">
    <property type="nucleotide sequence ID" value="NZ_RXYA01000012.1"/>
</dbReference>
<reference evidence="1" key="2">
    <citation type="submission" date="2020-10" db="EMBL/GenBank/DDBJ databases">
        <title>Comparative genomics of the Acetobacterium genus.</title>
        <authorList>
            <person name="Marshall C."/>
            <person name="May H."/>
            <person name="Norman S."/>
        </authorList>
    </citation>
    <scope>NUCLEOTIDE SEQUENCE</scope>
    <source>
        <strain evidence="1">DER-2019</strain>
    </source>
</reference>
<name>A0A923HW98_9FIRM</name>
<gene>
    <name evidence="1" type="ORF">GH810_08470</name>
</gene>
<dbReference type="AlphaFoldDB" id="A0A923HW98"/>
<dbReference type="EMBL" id="WJBD01000008">
    <property type="protein sequence ID" value="MBC3888342.1"/>
    <property type="molecule type" value="Genomic_DNA"/>
</dbReference>
<sequence>MARTAVIESFEQKIEKAQMDVVKTKQKYDAAVTKLVHVWHSETEDRFCCANTYC</sequence>
<comment type="caution">
    <text evidence="1">The sequence shown here is derived from an EMBL/GenBank/DDBJ whole genome shotgun (WGS) entry which is preliminary data.</text>
</comment>
<organism evidence="1 2">
    <name type="scientific">Acetobacterium paludosum</name>
    <dbReference type="NCBI Taxonomy" id="52693"/>
    <lineage>
        <taxon>Bacteria</taxon>
        <taxon>Bacillati</taxon>
        <taxon>Bacillota</taxon>
        <taxon>Clostridia</taxon>
        <taxon>Eubacteriales</taxon>
        <taxon>Eubacteriaceae</taxon>
        <taxon>Acetobacterium</taxon>
    </lineage>
</organism>
<proteinExistence type="predicted"/>
<evidence type="ECO:0000313" key="2">
    <source>
        <dbReference type="Proteomes" id="UP000616595"/>
    </source>
</evidence>
<dbReference type="Proteomes" id="UP000616595">
    <property type="component" value="Unassembled WGS sequence"/>
</dbReference>
<evidence type="ECO:0000313" key="1">
    <source>
        <dbReference type="EMBL" id="MBC3888342.1"/>
    </source>
</evidence>